<feature type="non-terminal residue" evidence="8">
    <location>
        <position position="1"/>
    </location>
</feature>
<dbReference type="SMART" id="SM00133">
    <property type="entry name" value="S_TK_X"/>
    <property type="match status" value="1"/>
</dbReference>
<dbReference type="Gene3D" id="1.10.510.10">
    <property type="entry name" value="Transferase(Phosphotransferase) domain 1"/>
    <property type="match status" value="1"/>
</dbReference>
<feature type="region of interest" description="Disordered" evidence="6">
    <location>
        <begin position="100"/>
        <end position="127"/>
    </location>
</feature>
<keyword evidence="4" id="KW-0418">Kinase</keyword>
<name>A0AAQ3MKM1_VIGMU</name>
<dbReference type="GO" id="GO:0004674">
    <property type="term" value="F:protein serine/threonine kinase activity"/>
    <property type="evidence" value="ECO:0007669"/>
    <property type="project" value="UniProtKB-KW"/>
</dbReference>
<evidence type="ECO:0000259" key="7">
    <source>
        <dbReference type="PROSITE" id="PS51285"/>
    </source>
</evidence>
<evidence type="ECO:0000313" key="9">
    <source>
        <dbReference type="Proteomes" id="UP001374535"/>
    </source>
</evidence>
<sequence>PPFCGGNRHKIQQKIIKDKIKLPAFLSNEAHSLLKGLLQKDVSKRLGSGSRSSEEIKSHKWFKSVNWNKLEAREVRPSFVPDVAGKQCVANFEERWTSMPLLDSPASTPKKDDTTFSKFSYTGAPVQ</sequence>
<evidence type="ECO:0000256" key="5">
    <source>
        <dbReference type="ARBA" id="ARBA00022840"/>
    </source>
</evidence>
<dbReference type="SUPFAM" id="SSF56112">
    <property type="entry name" value="Protein kinase-like (PK-like)"/>
    <property type="match status" value="1"/>
</dbReference>
<keyword evidence="5" id="KW-0067">ATP-binding</keyword>
<keyword evidence="9" id="KW-1185">Reference proteome</keyword>
<dbReference type="GO" id="GO:0005524">
    <property type="term" value="F:ATP binding"/>
    <property type="evidence" value="ECO:0007669"/>
    <property type="project" value="UniProtKB-KW"/>
</dbReference>
<dbReference type="Gene3D" id="3.30.200.20">
    <property type="entry name" value="Phosphorylase Kinase, domain 1"/>
    <property type="match status" value="1"/>
</dbReference>
<evidence type="ECO:0000313" key="8">
    <source>
        <dbReference type="EMBL" id="WVY92099.1"/>
    </source>
</evidence>
<dbReference type="PANTHER" id="PTHR24351">
    <property type="entry name" value="RIBOSOMAL PROTEIN S6 KINASE"/>
    <property type="match status" value="1"/>
</dbReference>
<dbReference type="AlphaFoldDB" id="A0AAQ3MKM1"/>
<gene>
    <name evidence="8" type="ORF">V8G54_037613</name>
</gene>
<keyword evidence="2" id="KW-0808">Transferase</keyword>
<evidence type="ECO:0000256" key="4">
    <source>
        <dbReference type="ARBA" id="ARBA00022777"/>
    </source>
</evidence>
<keyword evidence="1" id="KW-0723">Serine/threonine-protein kinase</keyword>
<protein>
    <recommendedName>
        <fullName evidence="7">AGC-kinase C-terminal domain-containing protein</fullName>
    </recommendedName>
</protein>
<evidence type="ECO:0000256" key="1">
    <source>
        <dbReference type="ARBA" id="ARBA00022527"/>
    </source>
</evidence>
<keyword evidence="3" id="KW-0547">Nucleotide-binding</keyword>
<dbReference type="Proteomes" id="UP001374535">
    <property type="component" value="Chromosome 11"/>
</dbReference>
<dbReference type="InterPro" id="IPR011009">
    <property type="entry name" value="Kinase-like_dom_sf"/>
</dbReference>
<accession>A0AAQ3MKM1</accession>
<organism evidence="8 9">
    <name type="scientific">Vigna mungo</name>
    <name type="common">Black gram</name>
    <name type="synonym">Phaseolus mungo</name>
    <dbReference type="NCBI Taxonomy" id="3915"/>
    <lineage>
        <taxon>Eukaryota</taxon>
        <taxon>Viridiplantae</taxon>
        <taxon>Streptophyta</taxon>
        <taxon>Embryophyta</taxon>
        <taxon>Tracheophyta</taxon>
        <taxon>Spermatophyta</taxon>
        <taxon>Magnoliopsida</taxon>
        <taxon>eudicotyledons</taxon>
        <taxon>Gunneridae</taxon>
        <taxon>Pentapetalae</taxon>
        <taxon>rosids</taxon>
        <taxon>fabids</taxon>
        <taxon>Fabales</taxon>
        <taxon>Fabaceae</taxon>
        <taxon>Papilionoideae</taxon>
        <taxon>50 kb inversion clade</taxon>
        <taxon>NPAAA clade</taxon>
        <taxon>indigoferoid/millettioid clade</taxon>
        <taxon>Phaseoleae</taxon>
        <taxon>Vigna</taxon>
    </lineage>
</organism>
<dbReference type="PROSITE" id="PS51285">
    <property type="entry name" value="AGC_KINASE_CTER"/>
    <property type="match status" value="1"/>
</dbReference>
<reference evidence="8 9" key="1">
    <citation type="journal article" date="2023" name="Life. Sci Alliance">
        <title>Evolutionary insights into 3D genome organization and epigenetic landscape of Vigna mungo.</title>
        <authorList>
            <person name="Junaid A."/>
            <person name="Singh B."/>
            <person name="Bhatia S."/>
        </authorList>
    </citation>
    <scope>NUCLEOTIDE SEQUENCE [LARGE SCALE GENOMIC DNA]</scope>
    <source>
        <strain evidence="8">Urdbean</strain>
    </source>
</reference>
<evidence type="ECO:0000256" key="2">
    <source>
        <dbReference type="ARBA" id="ARBA00022679"/>
    </source>
</evidence>
<dbReference type="InterPro" id="IPR000961">
    <property type="entry name" value="AGC-kinase_C"/>
</dbReference>
<evidence type="ECO:0000256" key="6">
    <source>
        <dbReference type="SAM" id="MobiDB-lite"/>
    </source>
</evidence>
<feature type="domain" description="AGC-kinase C-terminal" evidence="7">
    <location>
        <begin position="63"/>
        <end position="127"/>
    </location>
</feature>
<dbReference type="EMBL" id="CP144690">
    <property type="protein sequence ID" value="WVY92099.1"/>
    <property type="molecule type" value="Genomic_DNA"/>
</dbReference>
<evidence type="ECO:0000256" key="3">
    <source>
        <dbReference type="ARBA" id="ARBA00022741"/>
    </source>
</evidence>
<proteinExistence type="predicted"/>